<evidence type="ECO:0000313" key="4">
    <source>
        <dbReference type="EMBL" id="RVE70280.1"/>
    </source>
</evidence>
<dbReference type="AlphaFoldDB" id="A0A3S2MMU7"/>
<dbReference type="InterPro" id="IPR016187">
    <property type="entry name" value="CTDL_fold"/>
</dbReference>
<gene>
    <name evidence="4" type="ORF">OJAV_G00062280</name>
</gene>
<evidence type="ECO:0000256" key="2">
    <source>
        <dbReference type="SAM" id="MobiDB-lite"/>
    </source>
</evidence>
<dbReference type="InterPro" id="IPR050111">
    <property type="entry name" value="C-type_lectin/snaclec_domain"/>
</dbReference>
<feature type="compositionally biased region" description="Acidic residues" evidence="2">
    <location>
        <begin position="9"/>
        <end position="28"/>
    </location>
</feature>
<evidence type="ECO:0000259" key="3">
    <source>
        <dbReference type="PROSITE" id="PS50041"/>
    </source>
</evidence>
<feature type="region of interest" description="Disordered" evidence="2">
    <location>
        <begin position="1"/>
        <end position="55"/>
    </location>
</feature>
<dbReference type="OrthoDB" id="441660at2759"/>
<reference evidence="4 5" key="2">
    <citation type="submission" date="2019-01" db="EMBL/GenBank/DDBJ databases">
        <title>A chromosome length genome reference of the Java medaka (oryzias javanicus).</title>
        <authorList>
            <person name="Herpin A."/>
            <person name="Takehana Y."/>
            <person name="Naruse K."/>
            <person name="Ansai S."/>
            <person name="Kawaguchi M."/>
        </authorList>
    </citation>
    <scope>NUCLEOTIDE SEQUENCE [LARGE SCALE GENOMIC DNA]</scope>
    <source>
        <strain evidence="4">RS831</strain>
        <tissue evidence="4">Whole body</tissue>
    </source>
</reference>
<organism evidence="4 5">
    <name type="scientific">Oryzias javanicus</name>
    <name type="common">Javanese ricefish</name>
    <name type="synonym">Aplocheilus javanicus</name>
    <dbReference type="NCBI Taxonomy" id="123683"/>
    <lineage>
        <taxon>Eukaryota</taxon>
        <taxon>Metazoa</taxon>
        <taxon>Chordata</taxon>
        <taxon>Craniata</taxon>
        <taxon>Vertebrata</taxon>
        <taxon>Euteleostomi</taxon>
        <taxon>Actinopterygii</taxon>
        <taxon>Neopterygii</taxon>
        <taxon>Teleostei</taxon>
        <taxon>Neoteleostei</taxon>
        <taxon>Acanthomorphata</taxon>
        <taxon>Ovalentaria</taxon>
        <taxon>Atherinomorphae</taxon>
        <taxon>Beloniformes</taxon>
        <taxon>Adrianichthyidae</taxon>
        <taxon>Oryziinae</taxon>
        <taxon>Oryzias</taxon>
    </lineage>
</organism>
<keyword evidence="5" id="KW-1185">Reference proteome</keyword>
<dbReference type="InterPro" id="IPR001304">
    <property type="entry name" value="C-type_lectin-like"/>
</dbReference>
<dbReference type="SUPFAM" id="SSF56436">
    <property type="entry name" value="C-type lectin-like"/>
    <property type="match status" value="1"/>
</dbReference>
<evidence type="ECO:0000313" key="5">
    <source>
        <dbReference type="Proteomes" id="UP000283210"/>
    </source>
</evidence>
<dbReference type="Proteomes" id="UP000283210">
    <property type="component" value="Chromosome 7"/>
</dbReference>
<dbReference type="EMBL" id="CM012443">
    <property type="protein sequence ID" value="RVE70280.1"/>
    <property type="molecule type" value="Genomic_DNA"/>
</dbReference>
<dbReference type="InterPro" id="IPR016186">
    <property type="entry name" value="C-type_lectin-like/link_sf"/>
</dbReference>
<dbReference type="PROSITE" id="PS50041">
    <property type="entry name" value="C_TYPE_LECTIN_2"/>
    <property type="match status" value="1"/>
</dbReference>
<feature type="compositionally biased region" description="Basic residues" evidence="2">
    <location>
        <begin position="42"/>
        <end position="55"/>
    </location>
</feature>
<feature type="domain" description="C-type lectin" evidence="3">
    <location>
        <begin position="69"/>
        <end position="188"/>
    </location>
</feature>
<accession>A0A3S2MMU7</accession>
<reference evidence="4 5" key="1">
    <citation type="submission" date="2018-11" db="EMBL/GenBank/DDBJ databases">
        <authorList>
            <person name="Lopez-Roques C."/>
            <person name="Donnadieu C."/>
            <person name="Bouchez O."/>
            <person name="Klopp C."/>
            <person name="Cabau C."/>
            <person name="Zahm M."/>
        </authorList>
    </citation>
    <scope>NUCLEOTIDE SEQUENCE [LARGE SCALE GENOMIC DNA]</scope>
    <source>
        <strain evidence="4">RS831</strain>
        <tissue evidence="4">Whole body</tissue>
    </source>
</reference>
<evidence type="ECO:0000256" key="1">
    <source>
        <dbReference type="ARBA" id="ARBA00023157"/>
    </source>
</evidence>
<keyword evidence="1" id="KW-1015">Disulfide bond</keyword>
<protein>
    <recommendedName>
        <fullName evidence="3">C-type lectin domain-containing protein</fullName>
    </recommendedName>
</protein>
<proteinExistence type="predicted"/>
<sequence length="192" mass="21710">MQEKLEAAAAEEDQHEDEEQSEEEDETDFKDQRLKGAFSGARTKKGGFGGRRRSRGVGTERRLCAGVVLDSKCSEFFRGPEVYKDAEEHFSGGHLASITSPSVHLEVLKLILEQNGPYTRVWVGGYRLDRNHFIWMDESIWSYADWLSGEPNDTSGVEDCLEMLGYYGSESGKLNDFTCWTTQAFVCSCPYH</sequence>
<dbReference type="PANTHER" id="PTHR22803">
    <property type="entry name" value="MANNOSE, PHOSPHOLIPASE, LECTIN RECEPTOR RELATED"/>
    <property type="match status" value="1"/>
</dbReference>
<name>A0A3S2MMU7_ORYJA</name>
<dbReference type="PROSITE" id="PS00615">
    <property type="entry name" value="C_TYPE_LECTIN_1"/>
    <property type="match status" value="1"/>
</dbReference>
<dbReference type="InterPro" id="IPR018378">
    <property type="entry name" value="C-type_lectin_CS"/>
</dbReference>
<dbReference type="Pfam" id="PF00059">
    <property type="entry name" value="Lectin_C"/>
    <property type="match status" value="1"/>
</dbReference>
<dbReference type="SMART" id="SM00034">
    <property type="entry name" value="CLECT"/>
    <property type="match status" value="1"/>
</dbReference>
<dbReference type="Gene3D" id="3.10.100.10">
    <property type="entry name" value="Mannose-Binding Protein A, subunit A"/>
    <property type="match status" value="1"/>
</dbReference>